<gene>
    <name evidence="1" type="ORF">FH972_024275</name>
</gene>
<sequence>MEKHCDLSEIADAFQQNDQYWWYHLQGLFRANATLQWSTLTAPSLHLGFNQQTLLSRAPEYNRHLTLATCDISPHSAHACRNIVASGMESDGVEDQYRLAEQYIPDPTVGSTIPFVMAASLISACPGPQCERSLAYLHSCCRICQFKQQLRCQNTILLHLNNARFIDAERLRFESLKHLLMGIPLVAQSGDPDALGLLECFFDLFNDVKGWIHLPDRDDKLLRAFNDADTAGHILYPMRTLEQYCGEEIDTLDREIDEIGTSALYDVMLRPAGIGLEVYNLHTNPGEDVDLARKHDPSPTRLGGEYTPLNPPVIRLLFRPIEPDMSLASFGPPLFGNLFPNNSKTGTNARQTSTFIDLFGSNHNTDRLSSHIPCATHMSGLTKVEPTVPSDTQLVLTWSEENHFPTFPGLAGHSRDRSSSDHSQIGCCDNAVQLYQDNISHYEMTRDASSEPICLIDDCASPPRTTLFDEYKTNNHHNASFQPEIYLSPEEYAKTEQQKKRCKAHQRVKQSGRTRRAHIREYHASILPRVHKGSEPNQLRATSKHLCWRSKA</sequence>
<evidence type="ECO:0000313" key="1">
    <source>
        <dbReference type="EMBL" id="KAB8356699.1"/>
    </source>
</evidence>
<dbReference type="Proteomes" id="UP000327013">
    <property type="component" value="Unassembled WGS sequence"/>
</dbReference>
<reference evidence="1 2" key="1">
    <citation type="submission" date="2019-06" db="EMBL/GenBank/DDBJ databases">
        <title>A chromosomal-level reference genome of Carpinus fangiana (Coryloideae, Betulaceae).</title>
        <authorList>
            <person name="Yang X."/>
            <person name="Wang Z."/>
            <person name="Zhang L."/>
            <person name="Hao G."/>
            <person name="Liu J."/>
            <person name="Yang Y."/>
        </authorList>
    </citation>
    <scope>NUCLEOTIDE SEQUENCE [LARGE SCALE GENOMIC DNA]</scope>
    <source>
        <strain evidence="1">Cfa_2016G</strain>
        <tissue evidence="1">Leaf</tissue>
    </source>
</reference>
<dbReference type="Gene3D" id="3.30.200.60">
    <property type="entry name" value="Peptidase C65 Otubain, subdomain 1"/>
    <property type="match status" value="1"/>
</dbReference>
<dbReference type="OrthoDB" id="18915at2759"/>
<organism evidence="1 2">
    <name type="scientific">Carpinus fangiana</name>
    <dbReference type="NCBI Taxonomy" id="176857"/>
    <lineage>
        <taxon>Eukaryota</taxon>
        <taxon>Viridiplantae</taxon>
        <taxon>Streptophyta</taxon>
        <taxon>Embryophyta</taxon>
        <taxon>Tracheophyta</taxon>
        <taxon>Spermatophyta</taxon>
        <taxon>Magnoliopsida</taxon>
        <taxon>eudicotyledons</taxon>
        <taxon>Gunneridae</taxon>
        <taxon>Pentapetalae</taxon>
        <taxon>rosids</taxon>
        <taxon>fabids</taxon>
        <taxon>Fagales</taxon>
        <taxon>Betulaceae</taxon>
        <taxon>Carpinus</taxon>
    </lineage>
</organism>
<dbReference type="EMBL" id="VIBQ01000016">
    <property type="protein sequence ID" value="KAB8356699.1"/>
    <property type="molecule type" value="Genomic_DNA"/>
</dbReference>
<name>A0A5N6L038_9ROSI</name>
<dbReference type="AlphaFoldDB" id="A0A5N6L038"/>
<proteinExistence type="predicted"/>
<protein>
    <submittedName>
        <fullName evidence="1">Uncharacterized protein</fullName>
    </submittedName>
</protein>
<evidence type="ECO:0000313" key="2">
    <source>
        <dbReference type="Proteomes" id="UP000327013"/>
    </source>
</evidence>
<keyword evidence="2" id="KW-1185">Reference proteome</keyword>
<comment type="caution">
    <text evidence="1">The sequence shown here is derived from an EMBL/GenBank/DDBJ whole genome shotgun (WGS) entry which is preliminary data.</text>
</comment>
<dbReference type="InterPro" id="IPR042468">
    <property type="entry name" value="Peptidase_C65_otubain_sub1"/>
</dbReference>
<accession>A0A5N6L038</accession>